<dbReference type="Pfam" id="PF00781">
    <property type="entry name" value="DAGK_cat"/>
    <property type="match status" value="1"/>
</dbReference>
<dbReference type="SUPFAM" id="SSF111331">
    <property type="entry name" value="NAD kinase/diacylglycerol kinase-like"/>
    <property type="match status" value="1"/>
</dbReference>
<keyword evidence="2" id="KW-0808">Transferase</keyword>
<evidence type="ECO:0000313" key="3">
    <source>
        <dbReference type="Proteomes" id="UP001215503"/>
    </source>
</evidence>
<feature type="domain" description="DAGKc" evidence="1">
    <location>
        <begin position="6"/>
        <end position="115"/>
    </location>
</feature>
<keyword evidence="3" id="KW-1185">Reference proteome</keyword>
<dbReference type="Proteomes" id="UP001215503">
    <property type="component" value="Unassembled WGS sequence"/>
</dbReference>
<dbReference type="RefSeq" id="WP_275819299.1">
    <property type="nucleotide sequence ID" value="NZ_JARHUD010000001.1"/>
</dbReference>
<dbReference type="InterPro" id="IPR001206">
    <property type="entry name" value="Diacylglycerol_kinase_cat_dom"/>
</dbReference>
<organism evidence="2 3">
    <name type="scientific">Aquibaculum arenosum</name>
    <dbReference type="NCBI Taxonomy" id="3032591"/>
    <lineage>
        <taxon>Bacteria</taxon>
        <taxon>Pseudomonadati</taxon>
        <taxon>Pseudomonadota</taxon>
        <taxon>Alphaproteobacteria</taxon>
        <taxon>Rhodospirillales</taxon>
        <taxon>Rhodovibrionaceae</taxon>
        <taxon>Aquibaculum</taxon>
    </lineage>
</organism>
<dbReference type="Gene3D" id="3.40.50.10330">
    <property type="entry name" value="Probable inorganic polyphosphate/atp-NAD kinase, domain 1"/>
    <property type="match status" value="1"/>
</dbReference>
<gene>
    <name evidence="2" type="ORF">P2G67_01480</name>
</gene>
<accession>A0ABT5YK55</accession>
<evidence type="ECO:0000259" key="1">
    <source>
        <dbReference type="Pfam" id="PF00781"/>
    </source>
</evidence>
<dbReference type="InterPro" id="IPR017438">
    <property type="entry name" value="ATP-NAD_kinase_N"/>
</dbReference>
<keyword evidence="2" id="KW-0418">Kinase</keyword>
<sequence>MLKVGLVSNPRSQQNKRGMPRLQAAADALPDLLHHRLDDVAEIPQVLRDFARHEVGILAVAGGDGTVQAVMTSLLEERPYGARPPLLALLPRGMTNMTAADVGLRGRPGGILRRLTALARSGEIERHLRHRPILRLEGMADAPPQRGMFFGAAGIHQAIEICRRRVHALGIEADWAAGLTIAGLLLGWALGTSRDAVPGETIATAFDGASPNERHELLVLVTTLDRLVVGSRPFWNQDGGPLRYTAIAHPPRRLLWHAPCVLYGGRTRRLPEGYRSRGARSIELELREPFTLDGQFYQPDPSRPLRITADDSLSFLRF</sequence>
<dbReference type="InterPro" id="IPR016064">
    <property type="entry name" value="NAD/diacylglycerol_kinase_sf"/>
</dbReference>
<dbReference type="GO" id="GO:0016301">
    <property type="term" value="F:kinase activity"/>
    <property type="evidence" value="ECO:0007669"/>
    <property type="project" value="UniProtKB-KW"/>
</dbReference>
<reference evidence="2 3" key="1">
    <citation type="submission" date="2023-03" db="EMBL/GenBank/DDBJ databases">
        <title>Fodinicurvata sp. CAU 1616 isolated from sea sendiment.</title>
        <authorList>
            <person name="Kim W."/>
        </authorList>
    </citation>
    <scope>NUCLEOTIDE SEQUENCE [LARGE SCALE GENOMIC DNA]</scope>
    <source>
        <strain evidence="2 3">CAU 1616</strain>
    </source>
</reference>
<evidence type="ECO:0000313" key="2">
    <source>
        <dbReference type="EMBL" id="MDF2094644.1"/>
    </source>
</evidence>
<comment type="caution">
    <text evidence="2">The sequence shown here is derived from an EMBL/GenBank/DDBJ whole genome shotgun (WGS) entry which is preliminary data.</text>
</comment>
<name>A0ABT5YK55_9PROT</name>
<dbReference type="EMBL" id="JARHUD010000001">
    <property type="protein sequence ID" value="MDF2094644.1"/>
    <property type="molecule type" value="Genomic_DNA"/>
</dbReference>
<proteinExistence type="predicted"/>
<protein>
    <submittedName>
        <fullName evidence="2">Diacylglycerol kinase family protein</fullName>
    </submittedName>
</protein>